<protein>
    <submittedName>
        <fullName evidence="1">Uncharacterized protein</fullName>
    </submittedName>
</protein>
<dbReference type="RefSeq" id="WP_060386495.1">
    <property type="nucleotide sequence ID" value="NZ_LRGC01000021.1"/>
</dbReference>
<dbReference type="AlphaFoldDB" id="A0A125MEY0"/>
<gene>
    <name evidence="1" type="ORF">AA415_02916</name>
</gene>
<dbReference type="Proteomes" id="UP000056419">
    <property type="component" value="Unassembled WGS sequence"/>
</dbReference>
<dbReference type="PATRIC" id="fig|46506.5.peg.3143"/>
<dbReference type="EMBL" id="LRGC01000021">
    <property type="protein sequence ID" value="KWR52329.1"/>
    <property type="molecule type" value="Genomic_DNA"/>
</dbReference>
<evidence type="ECO:0000313" key="1">
    <source>
        <dbReference type="EMBL" id="KWR52329.1"/>
    </source>
</evidence>
<comment type="caution">
    <text evidence="1">The sequence shown here is derived from an EMBL/GenBank/DDBJ whole genome shotgun (WGS) entry which is preliminary data.</text>
</comment>
<organism evidence="1 2">
    <name type="scientific">Bacteroides stercoris</name>
    <dbReference type="NCBI Taxonomy" id="46506"/>
    <lineage>
        <taxon>Bacteria</taxon>
        <taxon>Pseudomonadati</taxon>
        <taxon>Bacteroidota</taxon>
        <taxon>Bacteroidia</taxon>
        <taxon>Bacteroidales</taxon>
        <taxon>Bacteroidaceae</taxon>
        <taxon>Bacteroides</taxon>
    </lineage>
</organism>
<accession>A0A125MEY0</accession>
<sequence length="567" mass="61639">MAKLNEGISQIEKGSILETMYNRFVSGMEQASHETLPDFTGPEYVDGYVVNEEKIKDEISDYEDITRKNAAYLLANTIVGSLTGGGDGGEGGGGFVSINGDSMAGKLNALYGFAAGFNGIKILDVYQISKPNQDKKTSIVSIDGELHLSSCGLYINNTNILKYENYILSIKAGNILLDGNVMCSGRITLEELEISNNGIKYKDYDFYHAGNSNKEDVSWTMKDGTVAGNLSVSGDGVFGSSVSALYGVKLGFEGTDVLSVSAPRLAQLRGDLNLIGWVGIQLNGNYVIHAKNSNIISFSANDKILNFGDDGTKQINLQTSVYDDDGEYELISKFGSAYFPASFKAGHGLGNVLVETYKKSSEDAGLIFKRYIRFNTKDGPGFYSNGDTIFLEAPFKYNQGSGDNVTSTIEVKESSFGYIESSSLYAPLNRKSSSLKFSTDADFFVFNKAIEGEKSIGIANSKTRLLDNELFFNDSIYWLALENGVKHYGDAYFVNNIGSVVFSSGFAGSGWGIIQNLLTGNIEATFDGLTIRKKARFYELEVQKQSVTNGSLWVSDSCSGDLVEEIV</sequence>
<proteinExistence type="predicted"/>
<dbReference type="STRING" id="46506.AA415_02916"/>
<reference evidence="1 2" key="1">
    <citation type="journal article" date="2016" name="BMC Genomics">
        <title>Type VI secretion systems of human gut Bacteroidales segregate into three genetic architectures, two of which are contained on mobile genetic elements.</title>
        <authorList>
            <person name="Coyne M.J."/>
            <person name="Roelofs K.G."/>
            <person name="Comstock L.E."/>
        </authorList>
    </citation>
    <scope>NUCLEOTIDE SEQUENCE [LARGE SCALE GENOMIC DNA]</scope>
    <source>
        <strain evidence="1 2">CL09T03C01</strain>
    </source>
</reference>
<evidence type="ECO:0000313" key="2">
    <source>
        <dbReference type="Proteomes" id="UP000056419"/>
    </source>
</evidence>
<name>A0A125MEY0_BACSE</name>
<keyword evidence="2" id="KW-1185">Reference proteome</keyword>